<dbReference type="AlphaFoldDB" id="A0A840TXG8"/>
<comment type="caution">
    <text evidence="1">The sequence shown here is derived from an EMBL/GenBank/DDBJ whole genome shotgun (WGS) entry which is preliminary data.</text>
</comment>
<gene>
    <name evidence="1" type="ORF">HNQ92_002763</name>
</gene>
<evidence type="ECO:0000313" key="1">
    <source>
        <dbReference type="EMBL" id="MBB5284620.1"/>
    </source>
</evidence>
<dbReference type="SUPFAM" id="SSF48371">
    <property type="entry name" value="ARM repeat"/>
    <property type="match status" value="1"/>
</dbReference>
<dbReference type="EMBL" id="JACHGF010000003">
    <property type="protein sequence ID" value="MBB5284620.1"/>
    <property type="molecule type" value="Genomic_DNA"/>
</dbReference>
<keyword evidence="2" id="KW-1185">Reference proteome</keyword>
<dbReference type="InterPro" id="IPR016024">
    <property type="entry name" value="ARM-type_fold"/>
</dbReference>
<dbReference type="RefSeq" id="WP_184174540.1">
    <property type="nucleotide sequence ID" value="NZ_JACHGF010000003.1"/>
</dbReference>
<reference evidence="1 2" key="1">
    <citation type="submission" date="2020-08" db="EMBL/GenBank/DDBJ databases">
        <title>Genomic Encyclopedia of Type Strains, Phase IV (KMG-IV): sequencing the most valuable type-strain genomes for metagenomic binning, comparative biology and taxonomic classification.</title>
        <authorList>
            <person name="Goeker M."/>
        </authorList>
    </citation>
    <scope>NUCLEOTIDE SEQUENCE [LARGE SCALE GENOMIC DNA]</scope>
    <source>
        <strain evidence="1 2">DSM 105074</strain>
    </source>
</reference>
<organism evidence="1 2">
    <name type="scientific">Rhabdobacter roseus</name>
    <dbReference type="NCBI Taxonomy" id="1655419"/>
    <lineage>
        <taxon>Bacteria</taxon>
        <taxon>Pseudomonadati</taxon>
        <taxon>Bacteroidota</taxon>
        <taxon>Cytophagia</taxon>
        <taxon>Cytophagales</taxon>
        <taxon>Cytophagaceae</taxon>
        <taxon>Rhabdobacter</taxon>
    </lineage>
</organism>
<sequence>MNQKEFRPDPQYPASYREAALRELREVLQHQEEWVKVHAAEYLLWAGYPEGVRAVYLQEEKRYGTQSPYRIGIWRVLAQVSEEEKSTWTGRIQRAFGDPDGPDRIHAAETLAKLKVPPTAAPEVTRRALESDNPALALYTRWAVAHASPEALASTRQYLLDGLAAGPQEVLFKRLSGYILRNLGDLTPPQWQQLARVALAEPATSDAQVYLLSAAYVRVPAGEEASGTYAQVREKLLGTQDSPQKAVRSELAMALAEKGTLADLPVLLSLLTNKNPLGTAEGTWTEEALRKSPDNADVRAAAAYAILKIEQRYP</sequence>
<evidence type="ECO:0000313" key="2">
    <source>
        <dbReference type="Proteomes" id="UP000557307"/>
    </source>
</evidence>
<name>A0A840TXG8_9BACT</name>
<proteinExistence type="predicted"/>
<dbReference type="InterPro" id="IPR011989">
    <property type="entry name" value="ARM-like"/>
</dbReference>
<dbReference type="Gene3D" id="1.25.10.10">
    <property type="entry name" value="Leucine-rich Repeat Variant"/>
    <property type="match status" value="1"/>
</dbReference>
<protein>
    <submittedName>
        <fullName evidence="1">HEAT repeat protein</fullName>
    </submittedName>
</protein>
<dbReference type="Proteomes" id="UP000557307">
    <property type="component" value="Unassembled WGS sequence"/>
</dbReference>
<accession>A0A840TXG8</accession>